<name>A0A2K9EN64_9RHOB</name>
<evidence type="ECO:0000259" key="1">
    <source>
        <dbReference type="Pfam" id="PF09937"/>
    </source>
</evidence>
<reference evidence="2 3" key="1">
    <citation type="submission" date="2017-12" db="EMBL/GenBank/DDBJ databases">
        <authorList>
            <person name="Hurst M.R.H."/>
        </authorList>
    </citation>
    <scope>NUCLEOTIDE SEQUENCE [LARGE SCALE GENOMIC DNA]</scope>
    <source>
        <strain evidence="2 3">BM15</strain>
    </source>
</reference>
<dbReference type="InterPro" id="IPR018683">
    <property type="entry name" value="DUF2169"/>
</dbReference>
<gene>
    <name evidence="2" type="ORF">CUV01_06500</name>
</gene>
<accession>A0A2K9EN64</accession>
<dbReference type="Proteomes" id="UP000233742">
    <property type="component" value="Chromosome"/>
</dbReference>
<dbReference type="Pfam" id="PF09937">
    <property type="entry name" value="DUF2169"/>
    <property type="match status" value="1"/>
</dbReference>
<protein>
    <recommendedName>
        <fullName evidence="1">DUF2169 domain-containing protein</fullName>
    </recommendedName>
</protein>
<evidence type="ECO:0000313" key="3">
    <source>
        <dbReference type="Proteomes" id="UP000233742"/>
    </source>
</evidence>
<sequence length="363" mass="39622">MVQPSISTDMKLGTHILYPAFAFRQYNNQAELTGCVTVAALFEVNSQGICQSIGVQPEIRLTDELIGPEDPPLELKRQADFLPFKPGTDVTVLAEAVAPSGRPEQSWYCGIRGAGLEARLRVHGPRRWQEIGRLVQPGPAEPVSTVRLSWRSAWGGAEVGADGKLTGEVDSRNPIGAGYAARGAERAMIGVLVPQVEAADEPIVSVFHASEPAGVAPVAPISSWRANFAGTYDEKWQKTVHPFLPRDFDPRFYQCAPPLLRSANHLCGDEKFEMVNLHAKYPRLSVSLPSLAFGAVASYRDGNRLRMPLALDGVHFELLGPKPQVRLTWRTSFLWYSGITAMDVGALDFDSLHHPTPDAAYAG</sequence>
<dbReference type="KEGG" id="paro:CUV01_06500"/>
<dbReference type="AlphaFoldDB" id="A0A2K9EN64"/>
<dbReference type="EMBL" id="CP025408">
    <property type="protein sequence ID" value="AUH33085.1"/>
    <property type="molecule type" value="Genomic_DNA"/>
</dbReference>
<keyword evidence="3" id="KW-1185">Reference proteome</keyword>
<feature type="domain" description="DUF2169" evidence="1">
    <location>
        <begin position="33"/>
        <end position="330"/>
    </location>
</feature>
<proteinExistence type="predicted"/>
<evidence type="ECO:0000313" key="2">
    <source>
        <dbReference type="EMBL" id="AUH33085.1"/>
    </source>
</evidence>
<organism evidence="2 3">
    <name type="scientific">Paracoccus tegillarcae</name>
    <dbReference type="NCBI Taxonomy" id="1529068"/>
    <lineage>
        <taxon>Bacteria</taxon>
        <taxon>Pseudomonadati</taxon>
        <taxon>Pseudomonadota</taxon>
        <taxon>Alphaproteobacteria</taxon>
        <taxon>Rhodobacterales</taxon>
        <taxon>Paracoccaceae</taxon>
        <taxon>Paracoccus</taxon>
    </lineage>
</organism>